<feature type="non-terminal residue" evidence="3">
    <location>
        <position position="266"/>
    </location>
</feature>
<name>A0A8J6A3Y6_GALPY</name>
<keyword evidence="3" id="KW-0689">Ribosomal protein</keyword>
<feature type="compositionally biased region" description="Basic and acidic residues" evidence="2">
    <location>
        <begin position="1"/>
        <end position="27"/>
    </location>
</feature>
<proteinExistence type="predicted"/>
<organism evidence="3 4">
    <name type="scientific">Galemys pyrenaicus</name>
    <name type="common">Iberian desman</name>
    <name type="synonym">Pyrenean desman</name>
    <dbReference type="NCBI Taxonomy" id="202257"/>
    <lineage>
        <taxon>Eukaryota</taxon>
        <taxon>Metazoa</taxon>
        <taxon>Chordata</taxon>
        <taxon>Craniata</taxon>
        <taxon>Vertebrata</taxon>
        <taxon>Euteleostomi</taxon>
        <taxon>Mammalia</taxon>
        <taxon>Eutheria</taxon>
        <taxon>Laurasiatheria</taxon>
        <taxon>Eulipotyphla</taxon>
        <taxon>Talpidae</taxon>
        <taxon>Galemys</taxon>
    </lineage>
</organism>
<dbReference type="GO" id="GO:0022625">
    <property type="term" value="C:cytosolic large ribosomal subunit"/>
    <property type="evidence" value="ECO:0007669"/>
    <property type="project" value="TreeGrafter"/>
</dbReference>
<evidence type="ECO:0000256" key="2">
    <source>
        <dbReference type="SAM" id="MobiDB-lite"/>
    </source>
</evidence>
<accession>A0A8J6A3Y6</accession>
<dbReference type="PANTHER" id="PTHR10715">
    <property type="entry name" value="60S RIBOSOMAL PROTEIN L6"/>
    <property type="match status" value="1"/>
</dbReference>
<evidence type="ECO:0000313" key="3">
    <source>
        <dbReference type="EMBL" id="KAG8514811.1"/>
    </source>
</evidence>
<reference evidence="3" key="1">
    <citation type="journal article" date="2021" name="Evol. Appl.">
        <title>The genome of the Pyrenean desman and the effects of bottlenecks and inbreeding on the genomic landscape of an endangered species.</title>
        <authorList>
            <person name="Escoda L."/>
            <person name="Castresana J."/>
        </authorList>
    </citation>
    <scope>NUCLEOTIDE SEQUENCE</scope>
    <source>
        <strain evidence="3">IBE-C5619</strain>
    </source>
</reference>
<comment type="subunit">
    <text evidence="1">Component of the large ribosomal subunit. May bind IPO9 with low affinity.</text>
</comment>
<gene>
    <name evidence="3" type="ORF">J0S82_015501</name>
</gene>
<dbReference type="GO" id="GO:0002181">
    <property type="term" value="P:cytoplasmic translation"/>
    <property type="evidence" value="ECO:0007669"/>
    <property type="project" value="TreeGrafter"/>
</dbReference>
<dbReference type="AlphaFoldDB" id="A0A8J6A3Y6"/>
<dbReference type="PANTHER" id="PTHR10715:SF0">
    <property type="entry name" value="LARGE RIBOSOMAL SUBUNIT PROTEIN EL6"/>
    <property type="match status" value="1"/>
</dbReference>
<keyword evidence="3" id="KW-0687">Ribonucleoprotein</keyword>
<protein>
    <submittedName>
        <fullName evidence="3">60S ribosomal protein L6</fullName>
    </submittedName>
</protein>
<comment type="caution">
    <text evidence="3">The sequence shown here is derived from an EMBL/GenBank/DDBJ whole genome shotgun (WGS) entry which is preliminary data.</text>
</comment>
<feature type="region of interest" description="Disordered" evidence="2">
    <location>
        <begin position="1"/>
        <end position="53"/>
    </location>
</feature>
<evidence type="ECO:0000313" key="4">
    <source>
        <dbReference type="Proteomes" id="UP000700334"/>
    </source>
</evidence>
<dbReference type="SUPFAM" id="SSF50104">
    <property type="entry name" value="Translation proteins SH3-like domain"/>
    <property type="match status" value="1"/>
</dbReference>
<dbReference type="EMBL" id="JAGFMF010011725">
    <property type="protein sequence ID" value="KAG8514811.1"/>
    <property type="molecule type" value="Genomic_DNA"/>
</dbReference>
<dbReference type="Proteomes" id="UP000700334">
    <property type="component" value="Unassembled WGS sequence"/>
</dbReference>
<dbReference type="OrthoDB" id="2436667at2759"/>
<dbReference type="InterPro" id="IPR008991">
    <property type="entry name" value="Translation_prot_SH3-like_sf"/>
</dbReference>
<keyword evidence="4" id="KW-1185">Reference proteome</keyword>
<dbReference type="GO" id="GO:0003735">
    <property type="term" value="F:structural constituent of ribosome"/>
    <property type="evidence" value="ECO:0007669"/>
    <property type="project" value="InterPro"/>
</dbReference>
<sequence>IVRDKSEKQATEEKKPETKKVDVGGKFKKDKAKTSKKGKPHCRQTPSEDWADNPNLLHILEKPRTTVTIQQLNPGLQSKFLAIVTKPVGSNKNDSTNKFEDRMDSTECWTRQQQRQQYWKVMPPDDQQLSKGDPDTECQLPINSTGQPWPGSSPISLFGLLINQFIDQSAQSSKLMGAFHDSGTKSMGLSTAGTMPINLTGQHRGKRIVFLIQLSSGFLLVTDPGMAFPLCTTKFVIGNSTKIGISVVNIPKHLSDAYFKKKLHKL</sequence>
<dbReference type="GO" id="GO:0003723">
    <property type="term" value="F:RNA binding"/>
    <property type="evidence" value="ECO:0007669"/>
    <property type="project" value="TreeGrafter"/>
</dbReference>
<dbReference type="GO" id="GO:0031090">
    <property type="term" value="C:organelle membrane"/>
    <property type="evidence" value="ECO:0007669"/>
    <property type="project" value="UniProtKB-ARBA"/>
</dbReference>
<evidence type="ECO:0000256" key="1">
    <source>
        <dbReference type="ARBA" id="ARBA00046388"/>
    </source>
</evidence>
<dbReference type="InterPro" id="IPR000915">
    <property type="entry name" value="60S_ribosomal_eL6"/>
</dbReference>
<feature type="compositionally biased region" description="Basic residues" evidence="2">
    <location>
        <begin position="28"/>
        <end position="42"/>
    </location>
</feature>
<dbReference type="GO" id="GO:0000027">
    <property type="term" value="P:ribosomal large subunit assembly"/>
    <property type="evidence" value="ECO:0007669"/>
    <property type="project" value="TreeGrafter"/>
</dbReference>